<dbReference type="OrthoDB" id="9805636at2"/>
<sequence length="97" mass="10900">MSEHEKDFVGPVVTRGEISDAVAEAAEIDNEGRETRLEENAGYVRIEVQGECVIRFDTVSDVLGHRFTMSDLERNMPAFSGLIRVDSEQVRFLAVKK</sequence>
<dbReference type="AlphaFoldDB" id="A0A317E2A6"/>
<proteinExistence type="inferred from homology"/>
<dbReference type="GO" id="GO:0004497">
    <property type="term" value="F:monooxygenase activity"/>
    <property type="evidence" value="ECO:0007669"/>
    <property type="project" value="UniProtKB-KW"/>
</dbReference>
<comment type="caution">
    <text evidence="2">The sequence shown here is derived from an EMBL/GenBank/DDBJ whole genome shotgun (WGS) entry which is preliminary data.</text>
</comment>
<organism evidence="2 3">
    <name type="scientific">Zavarzinia aquatilis</name>
    <dbReference type="NCBI Taxonomy" id="2211142"/>
    <lineage>
        <taxon>Bacteria</taxon>
        <taxon>Pseudomonadati</taxon>
        <taxon>Pseudomonadota</taxon>
        <taxon>Alphaproteobacteria</taxon>
        <taxon>Rhodospirillales</taxon>
        <taxon>Zavarziniaceae</taxon>
        <taxon>Zavarzinia</taxon>
    </lineage>
</organism>
<gene>
    <name evidence="2" type="ORF">DKG74_17080</name>
</gene>
<evidence type="ECO:0000313" key="2">
    <source>
        <dbReference type="EMBL" id="PWR19503.1"/>
    </source>
</evidence>
<dbReference type="RefSeq" id="WP_109907385.1">
    <property type="nucleotide sequence ID" value="NZ_QGLE01000011.1"/>
</dbReference>
<dbReference type="EMBL" id="QGLE01000011">
    <property type="protein sequence ID" value="PWR19503.1"/>
    <property type="molecule type" value="Genomic_DNA"/>
</dbReference>
<accession>A0A317E2A6</accession>
<reference evidence="2 3" key="1">
    <citation type="submission" date="2018-05" db="EMBL/GenBank/DDBJ databases">
        <title>Zavarzinia sp. HR-AS.</title>
        <authorList>
            <person name="Lee Y."/>
            <person name="Jeon C.O."/>
        </authorList>
    </citation>
    <scope>NUCLEOTIDE SEQUENCE [LARGE SCALE GENOMIC DNA]</scope>
    <source>
        <strain evidence="2 3">HR-AS</strain>
    </source>
</reference>
<keyword evidence="2" id="KW-0503">Monooxygenase</keyword>
<keyword evidence="2" id="KW-0560">Oxidoreductase</keyword>
<dbReference type="Proteomes" id="UP000245461">
    <property type="component" value="Unassembled WGS sequence"/>
</dbReference>
<dbReference type="SUPFAM" id="SSF56029">
    <property type="entry name" value="Monooxygenase (hydroxylase) regulatory protein"/>
    <property type="match status" value="1"/>
</dbReference>
<name>A0A317E2A6_9PROT</name>
<keyword evidence="3" id="KW-1185">Reference proteome</keyword>
<evidence type="ECO:0000313" key="3">
    <source>
        <dbReference type="Proteomes" id="UP000245461"/>
    </source>
</evidence>
<dbReference type="InterPro" id="IPR036889">
    <property type="entry name" value="mOase_MmoB_DmpM_sf"/>
</dbReference>
<dbReference type="Gene3D" id="3.90.56.10">
    <property type="entry name" value="Monooxygenase component MmoB/DmpM"/>
    <property type="match status" value="1"/>
</dbReference>
<protein>
    <submittedName>
        <fullName evidence="2">Monooxygenase</fullName>
    </submittedName>
</protein>
<dbReference type="InterPro" id="IPR003454">
    <property type="entry name" value="MOase_MmoB_DmpM"/>
</dbReference>
<comment type="similarity">
    <text evidence="1">Belongs to the TmoD/XamoD family.</text>
</comment>
<evidence type="ECO:0000256" key="1">
    <source>
        <dbReference type="ARBA" id="ARBA00006313"/>
    </source>
</evidence>
<dbReference type="Pfam" id="PF02406">
    <property type="entry name" value="MmoB_DmpM"/>
    <property type="match status" value="1"/>
</dbReference>